<accession>A0A0F7LJF4</accession>
<dbReference type="InterPro" id="IPR003329">
    <property type="entry name" value="Cytidylyl_trans"/>
</dbReference>
<feature type="domain" description="SGNH hydrolase-type esterase" evidence="1">
    <location>
        <begin position="270"/>
        <end position="407"/>
    </location>
</feature>
<dbReference type="Gene3D" id="3.40.50.1110">
    <property type="entry name" value="SGNH hydrolase"/>
    <property type="match status" value="1"/>
</dbReference>
<dbReference type="Gene3D" id="3.90.550.10">
    <property type="entry name" value="Spore Coat Polysaccharide Biosynthesis Protein SpsA, Chain A"/>
    <property type="match status" value="1"/>
</dbReference>
<dbReference type="PANTHER" id="PTHR21485:SF6">
    <property type="entry name" value="N-ACYLNEURAMINATE CYTIDYLYLTRANSFERASE-RELATED"/>
    <property type="match status" value="1"/>
</dbReference>
<dbReference type="EMBL" id="CP011104">
    <property type="protein sequence ID" value="AKH63224.1"/>
    <property type="molecule type" value="Genomic_DNA"/>
</dbReference>
<dbReference type="Proteomes" id="UP000034866">
    <property type="component" value="Chromosome"/>
</dbReference>
<dbReference type="Pfam" id="PF02348">
    <property type="entry name" value="CTP_transf_3"/>
    <property type="match status" value="1"/>
</dbReference>
<dbReference type="InterPro" id="IPR029044">
    <property type="entry name" value="Nucleotide-diphossugar_trans"/>
</dbReference>
<dbReference type="InterPro" id="IPR013830">
    <property type="entry name" value="SGNH_hydro"/>
</dbReference>
<sequence length="418" mass="48967">MQKKIAIIPARSGSKGLRNKNILMLLDKPLIAYTIEAAINSAIFDRVIVSTDSYEYKDIAEKYGAEVIIRSEELSSDTATTYMVIEDVLSKINDFDYFVLLQPTSPFRNDTHIKEAINFFENNQKANFLVSVKESEKSSDLIKPIDNDLSLKFFESDYSNYRRQNRKEYTPNGAIFIANKSNYLEKKQFFGKDSFAYIMSKKDSVDIDDKLDFEFAIAIATQSKKNETLQKKIRDRIEEKKHLMQQHHCPITFIGHSIFDYWPIEKLSYLKINNLGIAGINTKEYLDYIINKKLIKNFGDYVFIFSGTNDIVLDNWKCRDTLNWIHEISDYIKTNSPMIKIYLISVPPVRGRIDRSNQVIRELNEYLKNNLKDAVFIELSEEFYDKYKNLNQYYTYDGLHLTQTGYEQLEKELEKYIV</sequence>
<dbReference type="PATRIC" id="fig|230089.6.peg.1680"/>
<dbReference type="OrthoDB" id="9805604at2"/>
<dbReference type="AlphaFoldDB" id="A0A0F7LJF4"/>
<dbReference type="RefSeq" id="WP_046974512.1">
    <property type="nucleotide sequence ID" value="NZ_CP011104.1"/>
</dbReference>
<dbReference type="KEGG" id="ptt:VY86_07615"/>
<dbReference type="GO" id="GO:0016788">
    <property type="term" value="F:hydrolase activity, acting on ester bonds"/>
    <property type="evidence" value="ECO:0007669"/>
    <property type="project" value="UniProtKB-ARBA"/>
</dbReference>
<dbReference type="GO" id="GO:0008781">
    <property type="term" value="F:N-acylneuraminate cytidylyltransferase activity"/>
    <property type="evidence" value="ECO:0007669"/>
    <property type="project" value="TreeGrafter"/>
</dbReference>
<keyword evidence="2" id="KW-0548">Nucleotidyltransferase</keyword>
<reference evidence="3" key="2">
    <citation type="submission" date="2015-03" db="EMBL/GenBank/DDBJ databases">
        <title>Genome sequence of Azospirillum thiophilum strain DSM 21654T.</title>
        <authorList>
            <person name="Kwak Y."/>
            <person name="Shin J.-H."/>
        </authorList>
    </citation>
    <scope>NUCLEOTIDE SEQUENCE [LARGE SCALE GENOMIC DNA]</scope>
    <source>
        <strain evidence="3">DSM 15199</strain>
    </source>
</reference>
<organism evidence="2 3">
    <name type="scientific">Photorhabdus thracensis</name>
    <dbReference type="NCBI Taxonomy" id="230089"/>
    <lineage>
        <taxon>Bacteria</taxon>
        <taxon>Pseudomonadati</taxon>
        <taxon>Pseudomonadota</taxon>
        <taxon>Gammaproteobacteria</taxon>
        <taxon>Enterobacterales</taxon>
        <taxon>Morganellaceae</taxon>
        <taxon>Photorhabdus</taxon>
    </lineage>
</organism>
<dbReference type="PANTHER" id="PTHR21485">
    <property type="entry name" value="HAD SUPERFAMILY MEMBERS CMAS AND KDSC"/>
    <property type="match status" value="1"/>
</dbReference>
<dbReference type="CDD" id="cd02513">
    <property type="entry name" value="CMP-NeuAc_Synthase"/>
    <property type="match status" value="1"/>
</dbReference>
<evidence type="ECO:0000259" key="1">
    <source>
        <dbReference type="Pfam" id="PF13472"/>
    </source>
</evidence>
<reference evidence="2 3" key="1">
    <citation type="journal article" date="2015" name="J. Biotechnol.">
        <title>Complete genome sequence of Photorhabdus temperata subsp. thracensis 39-8(T), an entomopathogenic bacterium for the improved commercial bioinsecticide.</title>
        <authorList>
            <person name="Kwak Y."/>
            <person name="Shin J.H."/>
        </authorList>
    </citation>
    <scope>NUCLEOTIDE SEQUENCE [LARGE SCALE GENOMIC DNA]</scope>
    <source>
        <strain evidence="2 3">DSM 15199</strain>
    </source>
</reference>
<evidence type="ECO:0000313" key="2">
    <source>
        <dbReference type="EMBL" id="AKH63224.1"/>
    </source>
</evidence>
<dbReference type="Pfam" id="PF13472">
    <property type="entry name" value="Lipase_GDSL_2"/>
    <property type="match status" value="1"/>
</dbReference>
<name>A0A0F7LJF4_9GAMM</name>
<dbReference type="SUPFAM" id="SSF52266">
    <property type="entry name" value="SGNH hydrolase"/>
    <property type="match status" value="1"/>
</dbReference>
<gene>
    <name evidence="2" type="ORF">VY86_07615</name>
</gene>
<protein>
    <submittedName>
        <fullName evidence="2">Acylneuraminate cytidylyltransferase</fullName>
    </submittedName>
</protein>
<keyword evidence="3" id="KW-1185">Reference proteome</keyword>
<dbReference type="InterPro" id="IPR036514">
    <property type="entry name" value="SGNH_hydro_sf"/>
</dbReference>
<evidence type="ECO:0000313" key="3">
    <source>
        <dbReference type="Proteomes" id="UP000034866"/>
    </source>
</evidence>
<proteinExistence type="predicted"/>
<dbReference type="InterPro" id="IPR050793">
    <property type="entry name" value="CMP-NeuNAc_synthase"/>
</dbReference>
<dbReference type="STRING" id="230089.VY86_07615"/>
<dbReference type="SUPFAM" id="SSF53448">
    <property type="entry name" value="Nucleotide-diphospho-sugar transferases"/>
    <property type="match status" value="1"/>
</dbReference>
<keyword evidence="2" id="KW-0808">Transferase</keyword>